<evidence type="ECO:0000313" key="2">
    <source>
        <dbReference type="Proteomes" id="UP000521943"/>
    </source>
</evidence>
<sequence length="200" mass="22766">MLQQMWNGTTLLRKRSPTDHIPAKPFNAHDVEIIVFPLESSKTEMWSTTAYVSHEGEHPVENLDLRDLFPYGGLSVFFCTNPGSGNPLPSAYRIFVDNFATPRPINRAIDARFDRPWIGNVVVAKYSKSSTCKKPSFVSIPRPEADIVVALVGEYVSYRSEITPYQRNSLCSSWLEIMWNEMFGSIEGWPEEERESTSIE</sequence>
<protein>
    <submittedName>
        <fullName evidence="1">Uncharacterized protein</fullName>
    </submittedName>
</protein>
<reference evidence="1 2" key="1">
    <citation type="submission" date="2020-07" db="EMBL/GenBank/DDBJ databases">
        <title>Comparative genomics of pyrophilous fungi reveals a link between fire events and developmental genes.</title>
        <authorList>
            <consortium name="DOE Joint Genome Institute"/>
            <person name="Steindorff A.S."/>
            <person name="Carver A."/>
            <person name="Calhoun S."/>
            <person name="Stillman K."/>
            <person name="Liu H."/>
            <person name="Lipzen A."/>
            <person name="Pangilinan J."/>
            <person name="Labutti K."/>
            <person name="Bruns T.D."/>
            <person name="Grigoriev I.V."/>
        </authorList>
    </citation>
    <scope>NUCLEOTIDE SEQUENCE [LARGE SCALE GENOMIC DNA]</scope>
    <source>
        <strain evidence="1 2">CBS 144469</strain>
    </source>
</reference>
<dbReference type="OrthoDB" id="3052191at2759"/>
<gene>
    <name evidence="1" type="ORF">DFP72DRAFT_214674</name>
</gene>
<dbReference type="Proteomes" id="UP000521943">
    <property type="component" value="Unassembled WGS sequence"/>
</dbReference>
<comment type="caution">
    <text evidence="1">The sequence shown here is derived from an EMBL/GenBank/DDBJ whole genome shotgun (WGS) entry which is preliminary data.</text>
</comment>
<dbReference type="EMBL" id="JACGCI010000201">
    <property type="protein sequence ID" value="KAF6742107.1"/>
    <property type="molecule type" value="Genomic_DNA"/>
</dbReference>
<dbReference type="AlphaFoldDB" id="A0A8H6H9Q3"/>
<keyword evidence="2" id="KW-1185">Reference proteome</keyword>
<accession>A0A8H6H9Q3</accession>
<organism evidence="1 2">
    <name type="scientific">Ephemerocybe angulata</name>
    <dbReference type="NCBI Taxonomy" id="980116"/>
    <lineage>
        <taxon>Eukaryota</taxon>
        <taxon>Fungi</taxon>
        <taxon>Dikarya</taxon>
        <taxon>Basidiomycota</taxon>
        <taxon>Agaricomycotina</taxon>
        <taxon>Agaricomycetes</taxon>
        <taxon>Agaricomycetidae</taxon>
        <taxon>Agaricales</taxon>
        <taxon>Agaricineae</taxon>
        <taxon>Psathyrellaceae</taxon>
        <taxon>Ephemerocybe</taxon>
    </lineage>
</organism>
<name>A0A8H6H9Q3_9AGAR</name>
<evidence type="ECO:0000313" key="1">
    <source>
        <dbReference type="EMBL" id="KAF6742107.1"/>
    </source>
</evidence>
<proteinExistence type="predicted"/>